<proteinExistence type="predicted"/>
<dbReference type="EMBL" id="JAUESC010000384">
    <property type="protein sequence ID" value="KAK0583360.1"/>
    <property type="molecule type" value="Genomic_DNA"/>
</dbReference>
<dbReference type="GO" id="GO:0005886">
    <property type="term" value="C:plasma membrane"/>
    <property type="evidence" value="ECO:0007669"/>
    <property type="project" value="TreeGrafter"/>
</dbReference>
<name>A0AA39VJQ6_ACESA</name>
<dbReference type="GO" id="GO:0005737">
    <property type="term" value="C:cytoplasm"/>
    <property type="evidence" value="ECO:0007669"/>
    <property type="project" value="TreeGrafter"/>
</dbReference>
<reference evidence="2" key="2">
    <citation type="submission" date="2023-06" db="EMBL/GenBank/DDBJ databases">
        <authorList>
            <person name="Swenson N.G."/>
            <person name="Wegrzyn J.L."/>
            <person name="Mcevoy S.L."/>
        </authorList>
    </citation>
    <scope>NUCLEOTIDE SEQUENCE</scope>
    <source>
        <strain evidence="2">NS2018</strain>
        <tissue evidence="2">Leaf</tissue>
    </source>
</reference>
<dbReference type="GO" id="GO:0006887">
    <property type="term" value="P:exocytosis"/>
    <property type="evidence" value="ECO:0007669"/>
    <property type="project" value="TreeGrafter"/>
</dbReference>
<dbReference type="PANTHER" id="PTHR10241">
    <property type="entry name" value="LETHAL 2 GIANT LARVAE PROTEIN"/>
    <property type="match status" value="1"/>
</dbReference>
<dbReference type="GO" id="GO:0005096">
    <property type="term" value="F:GTPase activator activity"/>
    <property type="evidence" value="ECO:0007669"/>
    <property type="project" value="TreeGrafter"/>
</dbReference>
<keyword evidence="3" id="KW-1185">Reference proteome</keyword>
<dbReference type="PANTHER" id="PTHR10241:SF38">
    <property type="entry name" value="TRANSDUCIN FAMILY PROTEIN _ WD-40 REPEAT FAMILY PROTEIN"/>
    <property type="match status" value="1"/>
</dbReference>
<feature type="region of interest" description="Disordered" evidence="1">
    <location>
        <begin position="1"/>
        <end position="23"/>
    </location>
</feature>
<evidence type="ECO:0000313" key="3">
    <source>
        <dbReference type="Proteomes" id="UP001168877"/>
    </source>
</evidence>
<dbReference type="GO" id="GO:0045159">
    <property type="term" value="F:myosin II binding"/>
    <property type="evidence" value="ECO:0007669"/>
    <property type="project" value="TreeGrafter"/>
</dbReference>
<evidence type="ECO:0000256" key="1">
    <source>
        <dbReference type="SAM" id="MobiDB-lite"/>
    </source>
</evidence>
<reference evidence="2" key="1">
    <citation type="journal article" date="2022" name="Plant J.">
        <title>Strategies of tolerance reflected in two North American maple genomes.</title>
        <authorList>
            <person name="McEvoy S.L."/>
            <person name="Sezen U.U."/>
            <person name="Trouern-Trend A."/>
            <person name="McMahon S.M."/>
            <person name="Schaberg P.G."/>
            <person name="Yang J."/>
            <person name="Wegrzyn J.L."/>
            <person name="Swenson N.G."/>
        </authorList>
    </citation>
    <scope>NUCLEOTIDE SEQUENCE</scope>
    <source>
        <strain evidence="2">NS2018</strain>
    </source>
</reference>
<dbReference type="GO" id="GO:0006893">
    <property type="term" value="P:Golgi to plasma membrane transport"/>
    <property type="evidence" value="ECO:0007669"/>
    <property type="project" value="TreeGrafter"/>
</dbReference>
<evidence type="ECO:0000313" key="2">
    <source>
        <dbReference type="EMBL" id="KAK0583360.1"/>
    </source>
</evidence>
<dbReference type="AlphaFoldDB" id="A0AA39VJQ6"/>
<organism evidence="2 3">
    <name type="scientific">Acer saccharum</name>
    <name type="common">Sugar maple</name>
    <dbReference type="NCBI Taxonomy" id="4024"/>
    <lineage>
        <taxon>Eukaryota</taxon>
        <taxon>Viridiplantae</taxon>
        <taxon>Streptophyta</taxon>
        <taxon>Embryophyta</taxon>
        <taxon>Tracheophyta</taxon>
        <taxon>Spermatophyta</taxon>
        <taxon>Magnoliopsida</taxon>
        <taxon>eudicotyledons</taxon>
        <taxon>Gunneridae</taxon>
        <taxon>Pentapetalae</taxon>
        <taxon>rosids</taxon>
        <taxon>malvids</taxon>
        <taxon>Sapindales</taxon>
        <taxon>Sapindaceae</taxon>
        <taxon>Hippocastanoideae</taxon>
        <taxon>Acereae</taxon>
        <taxon>Acer</taxon>
    </lineage>
</organism>
<protein>
    <submittedName>
        <fullName evidence="2">Uncharacterized protein</fullName>
    </submittedName>
</protein>
<accession>A0AA39VJQ6</accession>
<dbReference type="Proteomes" id="UP001168877">
    <property type="component" value="Unassembled WGS sequence"/>
</dbReference>
<sequence length="204" mass="22051">MFWNLPTDASTKDQKAENSSTNVVKRQLSSANRRLPVIVLHWSADRSHNGGQLFVYGGDGIGSEEVLTMLCLDWTSRIESLKCVGRVDLTLGGSFADVALLPSLGGMESCGTMLFVLSNPGQLDVYDDSCLSSLMSRKEKWTSASSLQYPMVIPTIEPYMTVGKLGLVDRDGKFSRDLSKEVSAAKVQASHTPSATLTGVRSGL</sequence>
<gene>
    <name evidence="2" type="ORF">LWI29_036148</name>
</gene>
<dbReference type="GO" id="GO:0019905">
    <property type="term" value="F:syntaxin binding"/>
    <property type="evidence" value="ECO:0007669"/>
    <property type="project" value="TreeGrafter"/>
</dbReference>
<comment type="caution">
    <text evidence="2">The sequence shown here is derived from an EMBL/GenBank/DDBJ whole genome shotgun (WGS) entry which is preliminary data.</text>
</comment>